<feature type="compositionally biased region" description="Low complexity" evidence="1">
    <location>
        <begin position="295"/>
        <end position="304"/>
    </location>
</feature>
<gene>
    <name evidence="2" type="ORF">O3P69_005745</name>
</gene>
<feature type="compositionally biased region" description="Polar residues" evidence="1">
    <location>
        <begin position="437"/>
        <end position="453"/>
    </location>
</feature>
<feature type="compositionally biased region" description="Low complexity" evidence="1">
    <location>
        <begin position="319"/>
        <end position="341"/>
    </location>
</feature>
<feature type="compositionally biased region" description="Basic and acidic residues" evidence="1">
    <location>
        <begin position="604"/>
        <end position="614"/>
    </location>
</feature>
<dbReference type="EMBL" id="JARAKH010000017">
    <property type="protein sequence ID" value="KAK8395841.1"/>
    <property type="molecule type" value="Genomic_DNA"/>
</dbReference>
<evidence type="ECO:0000313" key="2">
    <source>
        <dbReference type="EMBL" id="KAK8395841.1"/>
    </source>
</evidence>
<evidence type="ECO:0000256" key="1">
    <source>
        <dbReference type="SAM" id="MobiDB-lite"/>
    </source>
</evidence>
<feature type="compositionally biased region" description="Acidic residues" evidence="1">
    <location>
        <begin position="618"/>
        <end position="659"/>
    </location>
</feature>
<feature type="compositionally biased region" description="Polar residues" evidence="1">
    <location>
        <begin position="1"/>
        <end position="11"/>
    </location>
</feature>
<evidence type="ECO:0000313" key="3">
    <source>
        <dbReference type="Proteomes" id="UP001487740"/>
    </source>
</evidence>
<feature type="region of interest" description="Disordered" evidence="1">
    <location>
        <begin position="1"/>
        <end position="504"/>
    </location>
</feature>
<feature type="compositionally biased region" description="Low complexity" evidence="1">
    <location>
        <begin position="261"/>
        <end position="286"/>
    </location>
</feature>
<feature type="compositionally biased region" description="Low complexity" evidence="1">
    <location>
        <begin position="534"/>
        <end position="548"/>
    </location>
</feature>
<sequence>MTGSPRKSQPGRQLRSGTLLGAQGEDQWHPATSFSFPESPSPKRLSKAEKKKSPNIRKLRRQTMMPTRQATTAMPIATFASPPLSQRRTRRQSMMPVRLQVSPVSDKRKTAKIQPASPDPAKTKTKRKLEPAEEPLASKKSRLIPVSKSTSQVKTAPSPTPSKKHKSLSALPVSRSSRKAAKTAEAPVQAKKSPARKRALSPSHLEDSSPPKRRAASRSRSESQFVRSKSLPRGQKKAAKVPEKPVTSSPKKASISSKVVSPAAKKTAIPSKKKASSSSLKTPPASRNTPKKKSTASLKTAASPVSKVQKTPKADSKTRLPSPTKTPSSSNKKASKKTPTPNQAKTPPSLKKREKKTTKTSATKIALTKTPSVVLKKVRVSVTEMPPSIMKKATPRNTTPATPSPRRPRLTRSAAKSRMVSSKSARHVSLKLDGKSPPSSLASFRKTPSSKRTATVVLPADLGASPALPSAHEQLQRIRDAISAKRQHSTPPRKPLPPSAATPSLDKVVTQADIHASGNGNCGSEAALDNLCTPTARLPLPTTPKSSRGSGGGVSRFSSRLASSTAESRFLLHTSLAAPHSSTPIKGSHTLEVIGARPSLKARRGGEEDVDGGRADTSVEEESMGEEGGESSLDESVEEEEEEVEEEEEEEEEEGEGDDNSAKTGSTSQSRKSYCSLM</sequence>
<feature type="compositionally biased region" description="Polar residues" evidence="1">
    <location>
        <begin position="147"/>
        <end position="157"/>
    </location>
</feature>
<dbReference type="Proteomes" id="UP001487740">
    <property type="component" value="Unassembled WGS sequence"/>
</dbReference>
<protein>
    <submittedName>
        <fullName evidence="2">Uncharacterized protein</fullName>
    </submittedName>
</protein>
<dbReference type="EMBL" id="JARAKH010000017">
    <property type="protein sequence ID" value="KAK8395840.1"/>
    <property type="molecule type" value="Genomic_DNA"/>
</dbReference>
<accession>A0AAW0UA68</accession>
<name>A0AAW0UA68_SCYPA</name>
<comment type="caution">
    <text evidence="2">The sequence shown here is derived from an EMBL/GenBank/DDBJ whole genome shotgun (WGS) entry which is preliminary data.</text>
</comment>
<feature type="compositionally biased region" description="Polar residues" evidence="1">
    <location>
        <begin position="246"/>
        <end position="259"/>
    </location>
</feature>
<reference evidence="2 3" key="1">
    <citation type="submission" date="2023-03" db="EMBL/GenBank/DDBJ databases">
        <title>High-quality genome of Scylla paramamosain provides insights in environmental adaptation.</title>
        <authorList>
            <person name="Zhang L."/>
        </authorList>
    </citation>
    <scope>NUCLEOTIDE SEQUENCE [LARGE SCALE GENOMIC DNA]</scope>
    <source>
        <strain evidence="2">LZ_2023a</strain>
        <tissue evidence="2">Muscle</tissue>
    </source>
</reference>
<feature type="compositionally biased region" description="Polar residues" evidence="1">
    <location>
        <begin position="662"/>
        <end position="678"/>
    </location>
</feature>
<proteinExistence type="predicted"/>
<dbReference type="AlphaFoldDB" id="A0AAW0UA68"/>
<keyword evidence="3" id="KW-1185">Reference proteome</keyword>
<feature type="compositionally biased region" description="Basic and acidic residues" evidence="1">
    <location>
        <begin position="474"/>
        <end position="483"/>
    </location>
</feature>
<organism evidence="2 3">
    <name type="scientific">Scylla paramamosain</name>
    <name type="common">Mud crab</name>
    <dbReference type="NCBI Taxonomy" id="85552"/>
    <lineage>
        <taxon>Eukaryota</taxon>
        <taxon>Metazoa</taxon>
        <taxon>Ecdysozoa</taxon>
        <taxon>Arthropoda</taxon>
        <taxon>Crustacea</taxon>
        <taxon>Multicrustacea</taxon>
        <taxon>Malacostraca</taxon>
        <taxon>Eumalacostraca</taxon>
        <taxon>Eucarida</taxon>
        <taxon>Decapoda</taxon>
        <taxon>Pleocyemata</taxon>
        <taxon>Brachyura</taxon>
        <taxon>Eubrachyura</taxon>
        <taxon>Portunoidea</taxon>
        <taxon>Portunidae</taxon>
        <taxon>Portuninae</taxon>
        <taxon>Scylla</taxon>
    </lineage>
</organism>
<feature type="compositionally biased region" description="Low complexity" evidence="1">
    <location>
        <begin position="359"/>
        <end position="370"/>
    </location>
</feature>
<dbReference type="EMBL" id="JARAKH010000017">
    <property type="protein sequence ID" value="KAK8395842.1"/>
    <property type="molecule type" value="Genomic_DNA"/>
</dbReference>
<feature type="region of interest" description="Disordered" evidence="1">
    <location>
        <begin position="534"/>
        <end position="678"/>
    </location>
</feature>